<reference evidence="7 8" key="1">
    <citation type="submission" date="2014-09" db="EMBL/GenBank/DDBJ databases">
        <authorList>
            <person name="Martin A.A."/>
        </authorList>
    </citation>
    <scope>NUCLEOTIDE SEQUENCE</scope>
    <source>
        <strain evidence="8">ED321</strain>
        <strain evidence="7">ED321 Heterogonic</strain>
    </source>
</reference>
<dbReference type="RefSeq" id="XP_024502981.1">
    <property type="nucleotide sequence ID" value="XM_024649067.1"/>
</dbReference>
<dbReference type="EMBL" id="LN609528">
    <property type="protein sequence ID" value="CEF63780.1"/>
    <property type="molecule type" value="Genomic_DNA"/>
</dbReference>
<dbReference type="HAMAP" id="MF_00121">
    <property type="entry name" value="GatB"/>
    <property type="match status" value="1"/>
</dbReference>
<dbReference type="GO" id="GO:0005739">
    <property type="term" value="C:mitochondrion"/>
    <property type="evidence" value="ECO:0007669"/>
    <property type="project" value="UniProtKB-SubCell"/>
</dbReference>
<dbReference type="GO" id="GO:0032543">
    <property type="term" value="P:mitochondrial translation"/>
    <property type="evidence" value="ECO:0007669"/>
    <property type="project" value="UniProtKB-UniRule"/>
</dbReference>
<evidence type="ECO:0000313" key="8">
    <source>
        <dbReference type="Proteomes" id="UP000035682"/>
    </source>
</evidence>
<dbReference type="OrthoDB" id="1722066at2759"/>
<accession>A0A090L8I0</accession>
<dbReference type="GO" id="GO:0016740">
    <property type="term" value="F:transferase activity"/>
    <property type="evidence" value="ECO:0007669"/>
    <property type="project" value="UniProtKB-KW"/>
</dbReference>
<evidence type="ECO:0000313" key="9">
    <source>
        <dbReference type="WBParaSite" id="SRAE_1000203800.1"/>
    </source>
</evidence>
<name>A0A090L8I0_STRRB</name>
<dbReference type="GO" id="GO:0070681">
    <property type="term" value="P:glutaminyl-tRNAGln biosynthesis via transamidation"/>
    <property type="evidence" value="ECO:0007669"/>
    <property type="project" value="UniProtKB-UniRule"/>
</dbReference>
<dbReference type="InterPro" id="IPR006075">
    <property type="entry name" value="Asn/Gln-tRNA_Trfase_suB/E_cat"/>
</dbReference>
<keyword evidence="1 5" id="KW-0436">Ligase</keyword>
<keyword evidence="8" id="KW-1185">Reference proteome</keyword>
<keyword evidence="3 5" id="KW-0067">ATP-binding</keyword>
<dbReference type="OMA" id="CFVQQLR"/>
<dbReference type="InterPro" id="IPR017958">
    <property type="entry name" value="Gln-tRNA_amidoTrfase_suB_CS"/>
</dbReference>
<dbReference type="PANTHER" id="PTHR11659:SF0">
    <property type="entry name" value="GLUTAMYL-TRNA(GLN) AMIDOTRANSFERASE SUBUNIT B, MITOCHONDRIAL"/>
    <property type="match status" value="1"/>
</dbReference>
<keyword evidence="2 5" id="KW-0547">Nucleotide-binding</keyword>
<evidence type="ECO:0000259" key="6">
    <source>
        <dbReference type="Pfam" id="PF02934"/>
    </source>
</evidence>
<keyword evidence="4 5" id="KW-0648">Protein biosynthesis</keyword>
<dbReference type="GO" id="GO:0030956">
    <property type="term" value="C:glutamyl-tRNA(Gln) amidotransferase complex"/>
    <property type="evidence" value="ECO:0007669"/>
    <property type="project" value="UniProtKB-UniRule"/>
</dbReference>
<dbReference type="GO" id="GO:0050567">
    <property type="term" value="F:glutaminyl-tRNA synthase (glutamine-hydrolyzing) activity"/>
    <property type="evidence" value="ECO:0007669"/>
    <property type="project" value="UniProtKB-UniRule"/>
</dbReference>
<dbReference type="PANTHER" id="PTHR11659">
    <property type="entry name" value="GLUTAMYL-TRNA GLN AMIDOTRANSFERASE SUBUNIT B MITOCHONDRIAL AND PROKARYOTIC PET112-RELATED"/>
    <property type="match status" value="1"/>
</dbReference>
<dbReference type="Pfam" id="PF02934">
    <property type="entry name" value="GatB_N"/>
    <property type="match status" value="1"/>
</dbReference>
<dbReference type="GeneID" id="36376145"/>
<feature type="domain" description="Aspartyl/Glutamyl-tRNA(Gln) amidotransferase subunit B/E catalytic" evidence="6">
    <location>
        <begin position="8"/>
        <end position="312"/>
    </location>
</feature>
<comment type="catalytic activity">
    <reaction evidence="5">
        <text>L-glutamyl-tRNA(Gln) + L-glutamine + ATP + H2O = L-glutaminyl-tRNA(Gln) + L-glutamate + ADP + phosphate + H(+)</text>
        <dbReference type="Rhea" id="RHEA:17521"/>
        <dbReference type="Rhea" id="RHEA-COMP:9681"/>
        <dbReference type="Rhea" id="RHEA-COMP:9684"/>
        <dbReference type="ChEBI" id="CHEBI:15377"/>
        <dbReference type="ChEBI" id="CHEBI:15378"/>
        <dbReference type="ChEBI" id="CHEBI:29985"/>
        <dbReference type="ChEBI" id="CHEBI:30616"/>
        <dbReference type="ChEBI" id="CHEBI:43474"/>
        <dbReference type="ChEBI" id="CHEBI:58359"/>
        <dbReference type="ChEBI" id="CHEBI:78520"/>
        <dbReference type="ChEBI" id="CHEBI:78521"/>
        <dbReference type="ChEBI" id="CHEBI:456216"/>
    </reaction>
</comment>
<evidence type="ECO:0000313" key="10">
    <source>
        <dbReference type="WormBase" id="SRAE_1000203800"/>
    </source>
</evidence>
<dbReference type="WBParaSite" id="SRAE_1000203800.1">
    <property type="protein sequence ID" value="SRAE_1000203800.1"/>
    <property type="gene ID" value="WBGene00258650"/>
</dbReference>
<organism evidence="7">
    <name type="scientific">Strongyloides ratti</name>
    <name type="common">Parasitic roundworm</name>
    <dbReference type="NCBI Taxonomy" id="34506"/>
    <lineage>
        <taxon>Eukaryota</taxon>
        <taxon>Metazoa</taxon>
        <taxon>Ecdysozoa</taxon>
        <taxon>Nematoda</taxon>
        <taxon>Chromadorea</taxon>
        <taxon>Rhabditida</taxon>
        <taxon>Tylenchina</taxon>
        <taxon>Panagrolaimomorpha</taxon>
        <taxon>Strongyloidoidea</taxon>
        <taxon>Strongyloididae</taxon>
        <taxon>Strongyloides</taxon>
    </lineage>
</organism>
<comment type="similarity">
    <text evidence="5">Belongs to the GatB/GatE family. GatB subfamily.</text>
</comment>
<dbReference type="NCBIfam" id="NF004012">
    <property type="entry name" value="PRK05477.1-2"/>
    <property type="match status" value="1"/>
</dbReference>
<protein>
    <recommendedName>
        <fullName evidence="5">Glutamyl-tRNA(Gln) amidotransferase subunit B, mitochondrial</fullName>
        <shortName evidence="5">Glu-AdT subunit B</shortName>
        <ecNumber evidence="5">6.3.5.-</ecNumber>
    </recommendedName>
</protein>
<dbReference type="SUPFAM" id="SSF55931">
    <property type="entry name" value="Glutamine synthetase/guanido kinase"/>
    <property type="match status" value="1"/>
</dbReference>
<dbReference type="InterPro" id="IPR017959">
    <property type="entry name" value="Asn/Gln-tRNA_amidoTrfase_suB/E"/>
</dbReference>
<comment type="function">
    <text evidence="5">Allows the formation of correctly charged Gln-tRNA(Gln) through the transamidation of misacylated Glu-tRNA(Gln) in the mitochondria. The reaction takes place in the presence of glutamine and ATP through an activated gamma-phospho-Glu-tRNA(Gln).</text>
</comment>
<dbReference type="PROSITE" id="PS01234">
    <property type="entry name" value="GATB"/>
    <property type="match status" value="1"/>
</dbReference>
<evidence type="ECO:0000256" key="1">
    <source>
        <dbReference type="ARBA" id="ARBA00022598"/>
    </source>
</evidence>
<dbReference type="EC" id="6.3.5.-" evidence="5"/>
<evidence type="ECO:0000256" key="3">
    <source>
        <dbReference type="ARBA" id="ARBA00022840"/>
    </source>
</evidence>
<sequence length="505" mass="58817">MLNKFRINIGLEIHAQLASRTKLFSPAPVLDDAPPNTAVNIFDCAIPGTMPVLNKECVMMALKAGKILNCEIPKYSRFDRKHYFYPDMPMGFQITQNEMPIAKNGYFDYYPYSSIYSTQEESQNNTKSLNKENDYFKKSRVMIKQVQLEIDSGKTIVDLKKQCLIDLNRAGVGLIEIITLPTLSSSLEAVSFLEQLRIFLIHNNISKGEMHKGHYRVDANISLIEKDAPIDVLGERTEVKNINSFKDIVKAIDFEILRHANILNKGERINYETRKVCEDGTTVPLRDKEGEIIDYRFTVEPNLPLLKIEEGLLNNLLINYEDIPHLIYINKYGMNPKEALKFTTNQKSKHFMDIALPLNNTPLSNFLNWYKELKFICDKIKKEYPLINVTDIKTFCFVVNLENENKITKLTAIDLLKKCLLQVKIDEEEIIKIIKSNNLWRINSEEEINYHIEKVCKKEKKLYEQLKSERKSKHFNKLRNMIFNECNKTIQLEDLEKFLRRKLDS</sequence>
<dbReference type="InterPro" id="IPR004413">
    <property type="entry name" value="GatB"/>
</dbReference>
<dbReference type="InterPro" id="IPR014746">
    <property type="entry name" value="Gln_synth/guanido_kin_cat_dom"/>
</dbReference>
<keyword evidence="5" id="KW-0496">Mitochondrion</keyword>
<reference evidence="9" key="2">
    <citation type="submission" date="2020-12" db="UniProtKB">
        <authorList>
            <consortium name="WormBaseParasite"/>
        </authorList>
    </citation>
    <scope>IDENTIFICATION</scope>
</reference>
<dbReference type="CTD" id="36376145"/>
<evidence type="ECO:0000256" key="4">
    <source>
        <dbReference type="ARBA" id="ARBA00022917"/>
    </source>
</evidence>
<evidence type="ECO:0000256" key="5">
    <source>
        <dbReference type="HAMAP-Rule" id="MF_03147"/>
    </source>
</evidence>
<dbReference type="WormBase" id="SRAE_1000203800">
    <property type="protein sequence ID" value="SRP11784"/>
    <property type="gene ID" value="WBGene00258650"/>
</dbReference>
<dbReference type="NCBIfam" id="TIGR00133">
    <property type="entry name" value="gatB"/>
    <property type="match status" value="1"/>
</dbReference>
<dbReference type="Proteomes" id="UP000035682">
    <property type="component" value="Unplaced"/>
</dbReference>
<evidence type="ECO:0000313" key="7">
    <source>
        <dbReference type="EMBL" id="CEF63780.1"/>
    </source>
</evidence>
<dbReference type="GO" id="GO:0005524">
    <property type="term" value="F:ATP binding"/>
    <property type="evidence" value="ECO:0007669"/>
    <property type="project" value="UniProtKB-KW"/>
</dbReference>
<proteinExistence type="inferred from homology"/>
<gene>
    <name evidence="7 9 10" type="ORF">SRAE_1000203800</name>
</gene>
<dbReference type="STRING" id="34506.A0A090L8I0"/>
<evidence type="ECO:0000256" key="2">
    <source>
        <dbReference type="ARBA" id="ARBA00022741"/>
    </source>
</evidence>
<keyword evidence="7" id="KW-0808">Transferase</keyword>
<comment type="subunit">
    <text evidence="5">Subunit of the heterotrimeric GatCAB amidotransferase (AdT) complex, composed of A, B and C subunits.</text>
</comment>
<dbReference type="AlphaFoldDB" id="A0A090L8I0"/>
<comment type="subcellular location">
    <subcellularLocation>
        <location evidence="5">Mitochondrion</location>
    </subcellularLocation>
</comment>